<accession>A0A8S1UYY0</accession>
<sequence length="67" mass="7628">MIKVTFIVNDISLNLELSTEETVEQIKNFLVENLEKILDKKDGAVIQNKGNIICNQIKVLENVIMIL</sequence>
<reference evidence="2" key="1">
    <citation type="submission" date="2021-01" db="EMBL/GenBank/DDBJ databases">
        <authorList>
            <consortium name="Genoscope - CEA"/>
            <person name="William W."/>
        </authorList>
    </citation>
    <scope>NUCLEOTIDE SEQUENCE</scope>
</reference>
<evidence type="ECO:0000313" key="3">
    <source>
        <dbReference type="Proteomes" id="UP000683925"/>
    </source>
</evidence>
<evidence type="ECO:0000313" key="2">
    <source>
        <dbReference type="EMBL" id="CAD8168759.1"/>
    </source>
</evidence>
<dbReference type="EMBL" id="CAJJDP010000052">
    <property type="protein sequence ID" value="CAD8168755.1"/>
    <property type="molecule type" value="Genomic_DNA"/>
</dbReference>
<gene>
    <name evidence="1" type="ORF">POCTA_138.1.T0520152</name>
    <name evidence="2" type="ORF">POCTA_138.1.T0520154</name>
</gene>
<evidence type="ECO:0000313" key="1">
    <source>
        <dbReference type="EMBL" id="CAD8168755.1"/>
    </source>
</evidence>
<keyword evidence="3" id="KW-1185">Reference proteome</keyword>
<proteinExistence type="predicted"/>
<name>A0A8S1UYY0_PAROT</name>
<comment type="caution">
    <text evidence="2">The sequence shown here is derived from an EMBL/GenBank/DDBJ whole genome shotgun (WGS) entry which is preliminary data.</text>
</comment>
<dbReference type="EMBL" id="CAJJDP010000052">
    <property type="protein sequence ID" value="CAD8168759.1"/>
    <property type="molecule type" value="Genomic_DNA"/>
</dbReference>
<protein>
    <submittedName>
        <fullName evidence="2">Uncharacterized protein</fullName>
    </submittedName>
</protein>
<dbReference type="Proteomes" id="UP000683925">
    <property type="component" value="Unassembled WGS sequence"/>
</dbReference>
<organism evidence="2 3">
    <name type="scientific">Paramecium octaurelia</name>
    <dbReference type="NCBI Taxonomy" id="43137"/>
    <lineage>
        <taxon>Eukaryota</taxon>
        <taxon>Sar</taxon>
        <taxon>Alveolata</taxon>
        <taxon>Ciliophora</taxon>
        <taxon>Intramacronucleata</taxon>
        <taxon>Oligohymenophorea</taxon>
        <taxon>Peniculida</taxon>
        <taxon>Parameciidae</taxon>
        <taxon>Paramecium</taxon>
    </lineage>
</organism>
<dbReference type="AlphaFoldDB" id="A0A8S1UYY0"/>